<dbReference type="Gene3D" id="3.10.20.30">
    <property type="match status" value="1"/>
</dbReference>
<keyword evidence="1" id="KW-0479">Metal-binding</keyword>
<dbReference type="PROSITE" id="PS00197">
    <property type="entry name" value="2FE2S_FER_1"/>
    <property type="match status" value="1"/>
</dbReference>
<dbReference type="CDD" id="cd00207">
    <property type="entry name" value="fer2"/>
    <property type="match status" value="1"/>
</dbReference>
<evidence type="ECO:0000259" key="3">
    <source>
        <dbReference type="PROSITE" id="PS51085"/>
    </source>
</evidence>
<dbReference type="RefSeq" id="XP_064705006.1">
    <property type="nucleotide sequence ID" value="XM_064847285.1"/>
</dbReference>
<accession>A0AAV9N9F4</accession>
<dbReference type="GO" id="GO:0051537">
    <property type="term" value="F:2 iron, 2 sulfur cluster binding"/>
    <property type="evidence" value="ECO:0007669"/>
    <property type="project" value="UniProtKB-KW"/>
</dbReference>
<keyword evidence="2" id="KW-0411">Iron-sulfur</keyword>
<dbReference type="Pfam" id="PF00111">
    <property type="entry name" value="Fer2"/>
    <property type="match status" value="1"/>
</dbReference>
<protein>
    <recommendedName>
        <fullName evidence="3">2Fe-2S ferredoxin-type domain-containing protein</fullName>
    </recommendedName>
</protein>
<dbReference type="InterPro" id="IPR036010">
    <property type="entry name" value="2Fe-2S_ferredoxin-like_sf"/>
</dbReference>
<organism evidence="4 5">
    <name type="scientific">Exophiala bonariae</name>
    <dbReference type="NCBI Taxonomy" id="1690606"/>
    <lineage>
        <taxon>Eukaryota</taxon>
        <taxon>Fungi</taxon>
        <taxon>Dikarya</taxon>
        <taxon>Ascomycota</taxon>
        <taxon>Pezizomycotina</taxon>
        <taxon>Eurotiomycetes</taxon>
        <taxon>Chaetothyriomycetidae</taxon>
        <taxon>Chaetothyriales</taxon>
        <taxon>Herpotrichiellaceae</taxon>
        <taxon>Exophiala</taxon>
    </lineage>
</organism>
<evidence type="ECO:0000313" key="4">
    <source>
        <dbReference type="EMBL" id="KAK5050420.1"/>
    </source>
</evidence>
<gene>
    <name evidence="4" type="ORF">LTR84_003701</name>
</gene>
<dbReference type="InterPro" id="IPR001041">
    <property type="entry name" value="2Fe-2S_ferredoxin-type"/>
</dbReference>
<dbReference type="GeneID" id="89971884"/>
<dbReference type="EMBL" id="JAVRRD010000017">
    <property type="protein sequence ID" value="KAK5050420.1"/>
    <property type="molecule type" value="Genomic_DNA"/>
</dbReference>
<evidence type="ECO:0000256" key="1">
    <source>
        <dbReference type="ARBA" id="ARBA00022714"/>
    </source>
</evidence>
<proteinExistence type="predicted"/>
<comment type="caution">
    <text evidence="4">The sequence shown here is derived from an EMBL/GenBank/DDBJ whole genome shotgun (WGS) entry which is preliminary data.</text>
</comment>
<dbReference type="InterPro" id="IPR012675">
    <property type="entry name" value="Beta-grasp_dom_sf"/>
</dbReference>
<keyword evidence="5" id="KW-1185">Reference proteome</keyword>
<reference evidence="4 5" key="1">
    <citation type="submission" date="2023-08" db="EMBL/GenBank/DDBJ databases">
        <title>Black Yeasts Isolated from many extreme environments.</title>
        <authorList>
            <person name="Coleine C."/>
            <person name="Stajich J.E."/>
            <person name="Selbmann L."/>
        </authorList>
    </citation>
    <scope>NUCLEOTIDE SEQUENCE [LARGE SCALE GENOMIC DNA]</scope>
    <source>
        <strain evidence="4 5">CCFEE 5792</strain>
    </source>
</reference>
<keyword evidence="1" id="KW-0408">Iron</keyword>
<evidence type="ECO:0000313" key="5">
    <source>
        <dbReference type="Proteomes" id="UP001358417"/>
    </source>
</evidence>
<evidence type="ECO:0000256" key="2">
    <source>
        <dbReference type="ARBA" id="ARBA00023014"/>
    </source>
</evidence>
<dbReference type="InterPro" id="IPR006058">
    <property type="entry name" value="2Fe2S_fd_BS"/>
</dbReference>
<feature type="domain" description="2Fe-2S ferredoxin-type" evidence="3">
    <location>
        <begin position="7"/>
        <end position="87"/>
    </location>
</feature>
<dbReference type="AlphaFoldDB" id="A0AAV9N9F4"/>
<sequence>MADIEEANVTFRKSDVKVKWLAKERLSLLELAEKHGLKPDYGCRSGGCGTCETKLLKGEVYGPEGDLPDTILICSSQPASVEIELEL</sequence>
<keyword evidence="1" id="KW-0001">2Fe-2S</keyword>
<dbReference type="PROSITE" id="PS51085">
    <property type="entry name" value="2FE2S_FER_2"/>
    <property type="match status" value="1"/>
</dbReference>
<dbReference type="SUPFAM" id="SSF54292">
    <property type="entry name" value="2Fe-2S ferredoxin-like"/>
    <property type="match status" value="1"/>
</dbReference>
<name>A0AAV9N9F4_9EURO</name>
<dbReference type="Proteomes" id="UP001358417">
    <property type="component" value="Unassembled WGS sequence"/>
</dbReference>